<dbReference type="PANTHER" id="PTHR30565">
    <property type="entry name" value="PROTEIN YCIF"/>
    <property type="match status" value="1"/>
</dbReference>
<reference evidence="1" key="1">
    <citation type="submission" date="2021-01" db="EMBL/GenBank/DDBJ databases">
        <title>Modified the classification status of verrucomicrobia.</title>
        <authorList>
            <person name="Feng X."/>
        </authorList>
    </citation>
    <scope>NUCLEOTIDE SEQUENCE</scope>
    <source>
        <strain evidence="1">JCM 18052</strain>
    </source>
</reference>
<dbReference type="Gene3D" id="1.20.1260.10">
    <property type="match status" value="1"/>
</dbReference>
<protein>
    <submittedName>
        <fullName evidence="1">DUF892 family protein</fullName>
    </submittedName>
</protein>
<evidence type="ECO:0000313" key="2">
    <source>
        <dbReference type="Proteomes" id="UP000600139"/>
    </source>
</evidence>
<sequence>MITNLEQLYFNQIHDLCSAESQLLGVLPQMVAFSSRTELRDAFRLCLRDSRTHFSSLVEIRKEHGISHETMICDAMRGLVIETKKHLTKTVPGEVRDAVLIASGNRIEHYEMASYGVAKAFADCLGFDRDSKLLAEMLQDVCEADSAITRIAAGGIFLTGARSGASLV</sequence>
<dbReference type="InterPro" id="IPR010287">
    <property type="entry name" value="DUF892_YciF-like"/>
</dbReference>
<name>A0A934VCX1_9BACT</name>
<accession>A0A934VCX1</accession>
<dbReference type="AlphaFoldDB" id="A0A934VCX1"/>
<dbReference type="InterPro" id="IPR047114">
    <property type="entry name" value="YciF"/>
</dbReference>
<dbReference type="Proteomes" id="UP000600139">
    <property type="component" value="Unassembled WGS sequence"/>
</dbReference>
<organism evidence="1 2">
    <name type="scientific">Luteolibacter yonseiensis</name>
    <dbReference type="NCBI Taxonomy" id="1144680"/>
    <lineage>
        <taxon>Bacteria</taxon>
        <taxon>Pseudomonadati</taxon>
        <taxon>Verrucomicrobiota</taxon>
        <taxon>Verrucomicrobiia</taxon>
        <taxon>Verrucomicrobiales</taxon>
        <taxon>Verrucomicrobiaceae</taxon>
        <taxon>Luteolibacter</taxon>
    </lineage>
</organism>
<evidence type="ECO:0000313" key="1">
    <source>
        <dbReference type="EMBL" id="MBK1817580.1"/>
    </source>
</evidence>
<dbReference type="PANTHER" id="PTHR30565:SF9">
    <property type="entry name" value="PROTEIN YCIF"/>
    <property type="match status" value="1"/>
</dbReference>
<dbReference type="InterPro" id="IPR012347">
    <property type="entry name" value="Ferritin-like"/>
</dbReference>
<dbReference type="InterPro" id="IPR009078">
    <property type="entry name" value="Ferritin-like_SF"/>
</dbReference>
<gene>
    <name evidence="1" type="ORF">JIN84_18320</name>
</gene>
<comment type="caution">
    <text evidence="1">The sequence shown here is derived from an EMBL/GenBank/DDBJ whole genome shotgun (WGS) entry which is preliminary data.</text>
</comment>
<keyword evidence="2" id="KW-1185">Reference proteome</keyword>
<proteinExistence type="predicted"/>
<dbReference type="SUPFAM" id="SSF47240">
    <property type="entry name" value="Ferritin-like"/>
    <property type="match status" value="1"/>
</dbReference>
<dbReference type="RefSeq" id="WP_200352518.1">
    <property type="nucleotide sequence ID" value="NZ_BAABHZ010000001.1"/>
</dbReference>
<dbReference type="Pfam" id="PF05974">
    <property type="entry name" value="DUF892"/>
    <property type="match status" value="1"/>
</dbReference>
<dbReference type="EMBL" id="JAENIK010000012">
    <property type="protein sequence ID" value="MBK1817580.1"/>
    <property type="molecule type" value="Genomic_DNA"/>
</dbReference>